<comment type="caution">
    <text evidence="1">The sequence shown here is derived from an EMBL/GenBank/DDBJ whole genome shotgun (WGS) entry which is preliminary data.</text>
</comment>
<sequence length="33" mass="3500">MGIDVIRNIQTLSGPVRKTITFTGSIGEPGRNA</sequence>
<name>A0A0F9BWZ4_9ZZZZ</name>
<accession>A0A0F9BWZ4</accession>
<organism evidence="1">
    <name type="scientific">marine sediment metagenome</name>
    <dbReference type="NCBI Taxonomy" id="412755"/>
    <lineage>
        <taxon>unclassified sequences</taxon>
        <taxon>metagenomes</taxon>
        <taxon>ecological metagenomes</taxon>
    </lineage>
</organism>
<dbReference type="AlphaFoldDB" id="A0A0F9BWZ4"/>
<feature type="non-terminal residue" evidence="1">
    <location>
        <position position="33"/>
    </location>
</feature>
<reference evidence="1" key="1">
    <citation type="journal article" date="2015" name="Nature">
        <title>Complex archaea that bridge the gap between prokaryotes and eukaryotes.</title>
        <authorList>
            <person name="Spang A."/>
            <person name="Saw J.H."/>
            <person name="Jorgensen S.L."/>
            <person name="Zaremba-Niedzwiedzka K."/>
            <person name="Martijn J."/>
            <person name="Lind A.E."/>
            <person name="van Eijk R."/>
            <person name="Schleper C."/>
            <person name="Guy L."/>
            <person name="Ettema T.J."/>
        </authorList>
    </citation>
    <scope>NUCLEOTIDE SEQUENCE</scope>
</reference>
<proteinExistence type="predicted"/>
<gene>
    <name evidence="1" type="ORF">LCGC14_2475680</name>
</gene>
<dbReference type="EMBL" id="LAZR01038875">
    <property type="protein sequence ID" value="KKL18427.1"/>
    <property type="molecule type" value="Genomic_DNA"/>
</dbReference>
<protein>
    <submittedName>
        <fullName evidence="1">Uncharacterized protein</fullName>
    </submittedName>
</protein>
<evidence type="ECO:0000313" key="1">
    <source>
        <dbReference type="EMBL" id="KKL18427.1"/>
    </source>
</evidence>